<keyword evidence="5" id="KW-0547">Nucleotide-binding</keyword>
<dbReference type="PANTHER" id="PTHR24421">
    <property type="entry name" value="NITRATE/NITRITE SENSOR PROTEIN NARX-RELATED"/>
    <property type="match status" value="1"/>
</dbReference>
<evidence type="ECO:0000256" key="3">
    <source>
        <dbReference type="ARBA" id="ARBA00022553"/>
    </source>
</evidence>
<dbReference type="InterPro" id="IPR011712">
    <property type="entry name" value="Sig_transdc_His_kin_sub3_dim/P"/>
</dbReference>
<dbReference type="InterPro" id="IPR036890">
    <property type="entry name" value="HATPase_C_sf"/>
</dbReference>
<dbReference type="Gene3D" id="1.20.5.1930">
    <property type="match status" value="1"/>
</dbReference>
<dbReference type="InterPro" id="IPR003594">
    <property type="entry name" value="HATPase_dom"/>
</dbReference>
<dbReference type="InterPro" id="IPR055558">
    <property type="entry name" value="DUF7134"/>
</dbReference>
<evidence type="ECO:0000256" key="7">
    <source>
        <dbReference type="ARBA" id="ARBA00022840"/>
    </source>
</evidence>
<proteinExistence type="predicted"/>
<evidence type="ECO:0000259" key="10">
    <source>
        <dbReference type="Pfam" id="PF02518"/>
    </source>
</evidence>
<evidence type="ECO:0000256" key="8">
    <source>
        <dbReference type="ARBA" id="ARBA00023012"/>
    </source>
</evidence>
<dbReference type="GO" id="GO:0046983">
    <property type="term" value="F:protein dimerization activity"/>
    <property type="evidence" value="ECO:0007669"/>
    <property type="project" value="InterPro"/>
</dbReference>
<sequence length="440" mass="45935">MGSEHRSAAGSATIPAIGATAAEPPAGPGIGSAVGTAVAASDSGPGPGWYPGLVGLLRRRVRACRRTREDLLIALGCGAADLASYVGSGHTAAPHASGIGALLITAGAGALFLRRRYPTHVLGVVVALYVALSLVVTMHAHNFSLSVAVALYTVARYRGARAVGAAGLAALAGQAAHATGERSTTPLMVFGDTLFITLVIAVGVGVRRWREQVVLNRRLLAERAVTEERRRIARELHDIVAHHITTMYLMSGGARATLDRDPETAREALVTLESSGRTALREMRQLLGVLRSTDAAEDAPSAPQPGIREIDRLLAESRAAGLPVEFEALGEPRRLPLAIGLTLYRIVQEALTNARRHAGDARAFVRLEYRSDLVAVEVCDDGHAGRGGAAGAGGGYGLLGMRERVAVHGGVLEVGRRPEGGFRVAALVPLPPAEPGEDLN</sequence>
<dbReference type="Proteomes" id="UP000190037">
    <property type="component" value="Unassembled WGS sequence"/>
</dbReference>
<feature type="transmembrane region" description="Helical" evidence="9">
    <location>
        <begin position="69"/>
        <end position="86"/>
    </location>
</feature>
<dbReference type="Pfam" id="PF23539">
    <property type="entry name" value="DUF7134"/>
    <property type="match status" value="1"/>
</dbReference>
<evidence type="ECO:0000313" key="13">
    <source>
        <dbReference type="EMBL" id="OPC81068.1"/>
    </source>
</evidence>
<feature type="transmembrane region" description="Helical" evidence="9">
    <location>
        <begin position="187"/>
        <end position="209"/>
    </location>
</feature>
<dbReference type="SUPFAM" id="SSF55874">
    <property type="entry name" value="ATPase domain of HSP90 chaperone/DNA topoisomerase II/histidine kinase"/>
    <property type="match status" value="1"/>
</dbReference>
<evidence type="ECO:0000256" key="9">
    <source>
        <dbReference type="SAM" id="Phobius"/>
    </source>
</evidence>
<dbReference type="Pfam" id="PF07730">
    <property type="entry name" value="HisKA_3"/>
    <property type="match status" value="1"/>
</dbReference>
<evidence type="ECO:0000259" key="12">
    <source>
        <dbReference type="Pfam" id="PF23539"/>
    </source>
</evidence>
<dbReference type="OrthoDB" id="227596at2"/>
<dbReference type="PANTHER" id="PTHR24421:SF10">
    <property type="entry name" value="NITRATE_NITRITE SENSOR PROTEIN NARQ"/>
    <property type="match status" value="1"/>
</dbReference>
<keyword evidence="7" id="KW-0067">ATP-binding</keyword>
<dbReference type="GO" id="GO:0005524">
    <property type="term" value="F:ATP binding"/>
    <property type="evidence" value="ECO:0007669"/>
    <property type="project" value="UniProtKB-KW"/>
</dbReference>
<gene>
    <name evidence="13" type="ORF">B4N89_08995</name>
</gene>
<dbReference type="GO" id="GO:0000155">
    <property type="term" value="F:phosphorelay sensor kinase activity"/>
    <property type="evidence" value="ECO:0007669"/>
    <property type="project" value="InterPro"/>
</dbReference>
<name>A0A1T3NW82_9ACTN</name>
<organism evidence="13 14">
    <name type="scientific">Embleya scabrispora</name>
    <dbReference type="NCBI Taxonomy" id="159449"/>
    <lineage>
        <taxon>Bacteria</taxon>
        <taxon>Bacillati</taxon>
        <taxon>Actinomycetota</taxon>
        <taxon>Actinomycetes</taxon>
        <taxon>Kitasatosporales</taxon>
        <taxon>Streptomycetaceae</taxon>
        <taxon>Embleya</taxon>
    </lineage>
</organism>
<feature type="transmembrane region" description="Helical" evidence="9">
    <location>
        <begin position="120"/>
        <end position="140"/>
    </location>
</feature>
<dbReference type="CDD" id="cd16917">
    <property type="entry name" value="HATPase_UhpB-NarQ-NarX-like"/>
    <property type="match status" value="1"/>
</dbReference>
<feature type="domain" description="Signal transduction histidine kinase subgroup 3 dimerisation and phosphoacceptor" evidence="11">
    <location>
        <begin position="228"/>
        <end position="294"/>
    </location>
</feature>
<keyword evidence="6" id="KW-0418">Kinase</keyword>
<evidence type="ECO:0000256" key="2">
    <source>
        <dbReference type="ARBA" id="ARBA00012438"/>
    </source>
</evidence>
<keyword evidence="3" id="KW-0597">Phosphoprotein</keyword>
<keyword evidence="9" id="KW-0812">Transmembrane</keyword>
<feature type="transmembrane region" description="Helical" evidence="9">
    <location>
        <begin position="92"/>
        <end position="113"/>
    </location>
</feature>
<feature type="domain" description="Histidine kinase/HSP90-like ATPase" evidence="10">
    <location>
        <begin position="342"/>
        <end position="431"/>
    </location>
</feature>
<dbReference type="InterPro" id="IPR050482">
    <property type="entry name" value="Sensor_HK_TwoCompSys"/>
</dbReference>
<dbReference type="EC" id="2.7.13.3" evidence="2"/>
<keyword evidence="8" id="KW-0902">Two-component regulatory system</keyword>
<keyword evidence="14" id="KW-1185">Reference proteome</keyword>
<evidence type="ECO:0000256" key="1">
    <source>
        <dbReference type="ARBA" id="ARBA00000085"/>
    </source>
</evidence>
<dbReference type="GO" id="GO:0016020">
    <property type="term" value="C:membrane"/>
    <property type="evidence" value="ECO:0007669"/>
    <property type="project" value="InterPro"/>
</dbReference>
<accession>A0A1T3NW82</accession>
<protein>
    <recommendedName>
        <fullName evidence="2">histidine kinase</fullName>
        <ecNumber evidence="2">2.7.13.3</ecNumber>
    </recommendedName>
</protein>
<keyword evidence="4" id="KW-0808">Transferase</keyword>
<evidence type="ECO:0000256" key="4">
    <source>
        <dbReference type="ARBA" id="ARBA00022679"/>
    </source>
</evidence>
<dbReference type="RefSeq" id="WP_078975374.1">
    <property type="nucleotide sequence ID" value="NZ_MWQN01000001.1"/>
</dbReference>
<dbReference type="STRING" id="159449.B4N89_08995"/>
<reference evidence="13 14" key="1">
    <citation type="submission" date="2017-03" db="EMBL/GenBank/DDBJ databases">
        <title>Draft genome sequence of Streptomyces scabrisporus NF3, endophyte isolated from Amphipterygium adstringens.</title>
        <authorList>
            <person name="Vazquez M."/>
            <person name="Ceapa C.D."/>
            <person name="Rodriguez Luna D."/>
            <person name="Sanchez Esquivel S."/>
        </authorList>
    </citation>
    <scope>NUCLEOTIDE SEQUENCE [LARGE SCALE GENOMIC DNA]</scope>
    <source>
        <strain evidence="13 14">NF3</strain>
    </source>
</reference>
<dbReference type="AlphaFoldDB" id="A0A1T3NW82"/>
<dbReference type="Gene3D" id="3.30.565.10">
    <property type="entry name" value="Histidine kinase-like ATPase, C-terminal domain"/>
    <property type="match status" value="1"/>
</dbReference>
<evidence type="ECO:0000256" key="5">
    <source>
        <dbReference type="ARBA" id="ARBA00022741"/>
    </source>
</evidence>
<dbReference type="EMBL" id="MWQN01000001">
    <property type="protein sequence ID" value="OPC81068.1"/>
    <property type="molecule type" value="Genomic_DNA"/>
</dbReference>
<keyword evidence="9" id="KW-1133">Transmembrane helix</keyword>
<comment type="caution">
    <text evidence="13">The sequence shown here is derived from an EMBL/GenBank/DDBJ whole genome shotgun (WGS) entry which is preliminary data.</text>
</comment>
<evidence type="ECO:0000256" key="6">
    <source>
        <dbReference type="ARBA" id="ARBA00022777"/>
    </source>
</evidence>
<feature type="domain" description="DUF7134" evidence="12">
    <location>
        <begin position="95"/>
        <end position="204"/>
    </location>
</feature>
<evidence type="ECO:0000313" key="14">
    <source>
        <dbReference type="Proteomes" id="UP000190037"/>
    </source>
</evidence>
<evidence type="ECO:0000259" key="11">
    <source>
        <dbReference type="Pfam" id="PF07730"/>
    </source>
</evidence>
<comment type="catalytic activity">
    <reaction evidence="1">
        <text>ATP + protein L-histidine = ADP + protein N-phospho-L-histidine.</text>
        <dbReference type="EC" id="2.7.13.3"/>
    </reaction>
</comment>
<dbReference type="Pfam" id="PF02518">
    <property type="entry name" value="HATPase_c"/>
    <property type="match status" value="1"/>
</dbReference>
<keyword evidence="9" id="KW-0472">Membrane</keyword>